<gene>
    <name evidence="2" type="ORF">BCR42DRAFT_412958</name>
</gene>
<proteinExistence type="predicted"/>
<keyword evidence="1" id="KW-1133">Transmembrane helix</keyword>
<evidence type="ECO:0000313" key="3">
    <source>
        <dbReference type="Proteomes" id="UP000193560"/>
    </source>
</evidence>
<keyword evidence="3" id="KW-1185">Reference proteome</keyword>
<organism evidence="2 3">
    <name type="scientific">Absidia repens</name>
    <dbReference type="NCBI Taxonomy" id="90262"/>
    <lineage>
        <taxon>Eukaryota</taxon>
        <taxon>Fungi</taxon>
        <taxon>Fungi incertae sedis</taxon>
        <taxon>Mucoromycota</taxon>
        <taxon>Mucoromycotina</taxon>
        <taxon>Mucoromycetes</taxon>
        <taxon>Mucorales</taxon>
        <taxon>Cunninghamellaceae</taxon>
        <taxon>Absidia</taxon>
    </lineage>
</organism>
<feature type="transmembrane region" description="Helical" evidence="1">
    <location>
        <begin position="6"/>
        <end position="23"/>
    </location>
</feature>
<reference evidence="2 3" key="1">
    <citation type="submission" date="2016-07" db="EMBL/GenBank/DDBJ databases">
        <title>Pervasive Adenine N6-methylation of Active Genes in Fungi.</title>
        <authorList>
            <consortium name="DOE Joint Genome Institute"/>
            <person name="Mondo S.J."/>
            <person name="Dannebaum R.O."/>
            <person name="Kuo R.C."/>
            <person name="Labutti K."/>
            <person name="Haridas S."/>
            <person name="Kuo A."/>
            <person name="Salamov A."/>
            <person name="Ahrendt S.R."/>
            <person name="Lipzen A."/>
            <person name="Sullivan W."/>
            <person name="Andreopoulos W.B."/>
            <person name="Clum A."/>
            <person name="Lindquist E."/>
            <person name="Daum C."/>
            <person name="Ramamoorthy G.K."/>
            <person name="Gryganskyi A."/>
            <person name="Culley D."/>
            <person name="Magnuson J.K."/>
            <person name="James T.Y."/>
            <person name="O'Malley M.A."/>
            <person name="Stajich J.E."/>
            <person name="Spatafora J.W."/>
            <person name="Visel A."/>
            <person name="Grigoriev I.V."/>
        </authorList>
    </citation>
    <scope>NUCLEOTIDE SEQUENCE [LARGE SCALE GENOMIC DNA]</scope>
    <source>
        <strain evidence="2 3">NRRL 1336</strain>
    </source>
</reference>
<dbReference type="EMBL" id="MCGE01000009">
    <property type="protein sequence ID" value="ORZ18011.1"/>
    <property type="molecule type" value="Genomic_DNA"/>
</dbReference>
<accession>A0A1X2IKB3</accession>
<dbReference type="Proteomes" id="UP000193560">
    <property type="component" value="Unassembled WGS sequence"/>
</dbReference>
<name>A0A1X2IKB3_9FUNG</name>
<comment type="caution">
    <text evidence="2">The sequence shown here is derived from an EMBL/GenBank/DDBJ whole genome shotgun (WGS) entry which is preliminary data.</text>
</comment>
<evidence type="ECO:0000256" key="1">
    <source>
        <dbReference type="SAM" id="Phobius"/>
    </source>
</evidence>
<keyword evidence="1" id="KW-0472">Membrane</keyword>
<feature type="transmembrane region" description="Helical" evidence="1">
    <location>
        <begin position="35"/>
        <end position="55"/>
    </location>
</feature>
<keyword evidence="1" id="KW-0812">Transmembrane</keyword>
<dbReference type="AlphaFoldDB" id="A0A1X2IKB3"/>
<sequence length="59" mass="7617">MYHISYYFFPLFLYAYRTYVQIRQYMTYRTQFRRYNGWMMTSAQTYLIPISHFYFCLFL</sequence>
<evidence type="ECO:0000313" key="2">
    <source>
        <dbReference type="EMBL" id="ORZ18011.1"/>
    </source>
</evidence>
<protein>
    <submittedName>
        <fullName evidence="2">Uncharacterized protein</fullName>
    </submittedName>
</protein>